<evidence type="ECO:0000313" key="3">
    <source>
        <dbReference type="Proteomes" id="UP000324222"/>
    </source>
</evidence>
<organism evidence="2 3">
    <name type="scientific">Portunus trituberculatus</name>
    <name type="common">Swimming crab</name>
    <name type="synonym">Neptunus trituberculatus</name>
    <dbReference type="NCBI Taxonomy" id="210409"/>
    <lineage>
        <taxon>Eukaryota</taxon>
        <taxon>Metazoa</taxon>
        <taxon>Ecdysozoa</taxon>
        <taxon>Arthropoda</taxon>
        <taxon>Crustacea</taxon>
        <taxon>Multicrustacea</taxon>
        <taxon>Malacostraca</taxon>
        <taxon>Eumalacostraca</taxon>
        <taxon>Eucarida</taxon>
        <taxon>Decapoda</taxon>
        <taxon>Pleocyemata</taxon>
        <taxon>Brachyura</taxon>
        <taxon>Eubrachyura</taxon>
        <taxon>Portunoidea</taxon>
        <taxon>Portunidae</taxon>
        <taxon>Portuninae</taxon>
        <taxon>Portunus</taxon>
    </lineage>
</organism>
<dbReference type="EMBL" id="VSRR010010599">
    <property type="protein sequence ID" value="MPC52057.1"/>
    <property type="molecule type" value="Genomic_DNA"/>
</dbReference>
<feature type="compositionally biased region" description="Basic and acidic residues" evidence="1">
    <location>
        <begin position="11"/>
        <end position="21"/>
    </location>
</feature>
<feature type="region of interest" description="Disordered" evidence="1">
    <location>
        <begin position="1"/>
        <end position="21"/>
    </location>
</feature>
<sequence>MVASVPLCRWSRREKSAGNETRRAIRGLMKCARGSSSHGARVDGARGLSEGEAVPVERGGDMSESSSTDPGLSHAREHYQSHG</sequence>
<dbReference type="Proteomes" id="UP000324222">
    <property type="component" value="Unassembled WGS sequence"/>
</dbReference>
<comment type="caution">
    <text evidence="2">The sequence shown here is derived from an EMBL/GenBank/DDBJ whole genome shotgun (WGS) entry which is preliminary data.</text>
</comment>
<gene>
    <name evidence="2" type="ORF">E2C01_045917</name>
</gene>
<dbReference type="AlphaFoldDB" id="A0A5B7G3A6"/>
<feature type="region of interest" description="Disordered" evidence="1">
    <location>
        <begin position="34"/>
        <end position="83"/>
    </location>
</feature>
<keyword evidence="3" id="KW-1185">Reference proteome</keyword>
<evidence type="ECO:0000313" key="2">
    <source>
        <dbReference type="EMBL" id="MPC52057.1"/>
    </source>
</evidence>
<feature type="compositionally biased region" description="Basic and acidic residues" evidence="1">
    <location>
        <begin position="74"/>
        <end position="83"/>
    </location>
</feature>
<accession>A0A5B7G3A6</accession>
<proteinExistence type="predicted"/>
<reference evidence="2" key="1">
    <citation type="submission" date="2019-05" db="EMBL/GenBank/DDBJ databases">
        <title>Another draft genome of Portunus trituberculatus and its Hox gene families provides insights of decapod evolution.</title>
        <authorList>
            <person name="Jeong J.-H."/>
            <person name="Song I."/>
            <person name="Kim S."/>
            <person name="Choi T."/>
            <person name="Kim D."/>
            <person name="Ryu S."/>
            <person name="Kim W."/>
        </authorList>
    </citation>
    <scope>NUCLEOTIDE SEQUENCE [LARGE SCALE GENOMIC DNA]</scope>
    <source>
        <tissue evidence="2">Muscle</tissue>
    </source>
</reference>
<protein>
    <submittedName>
        <fullName evidence="2">Uncharacterized protein</fullName>
    </submittedName>
</protein>
<name>A0A5B7G3A6_PORTR</name>
<evidence type="ECO:0000256" key="1">
    <source>
        <dbReference type="SAM" id="MobiDB-lite"/>
    </source>
</evidence>